<feature type="compositionally biased region" description="Basic and acidic residues" evidence="1">
    <location>
        <begin position="10"/>
        <end position="23"/>
    </location>
</feature>
<keyword evidence="3" id="KW-1185">Reference proteome</keyword>
<dbReference type="Proteomes" id="UP000204221">
    <property type="component" value="Chromosome"/>
</dbReference>
<feature type="region of interest" description="Disordered" evidence="1">
    <location>
        <begin position="1"/>
        <end position="45"/>
    </location>
</feature>
<dbReference type="KEGG" id="ahg:AHOG_23810"/>
<protein>
    <submittedName>
        <fullName evidence="2">Uncharacterized protein</fullName>
    </submittedName>
</protein>
<evidence type="ECO:0000313" key="3">
    <source>
        <dbReference type="Proteomes" id="UP000204221"/>
    </source>
</evidence>
<gene>
    <name evidence="2" type="ORF">AHOG_23810</name>
</gene>
<organism evidence="2 3">
    <name type="scientific">Actinoalloteichus hoggarensis</name>
    <dbReference type="NCBI Taxonomy" id="1470176"/>
    <lineage>
        <taxon>Bacteria</taxon>
        <taxon>Bacillati</taxon>
        <taxon>Actinomycetota</taxon>
        <taxon>Actinomycetes</taxon>
        <taxon>Pseudonocardiales</taxon>
        <taxon>Pseudonocardiaceae</taxon>
        <taxon>Actinoalloteichus</taxon>
    </lineage>
</organism>
<reference evidence="2 3" key="1">
    <citation type="submission" date="2017-07" db="EMBL/GenBank/DDBJ databases">
        <title>Complete genome sequence of Actinoalloteichus hoggarensis DSM 45943, type strain of Actinoalloteichus hoggarensis.</title>
        <authorList>
            <person name="Ruckert C."/>
            <person name="Nouioui I."/>
            <person name="Willmese J."/>
            <person name="van Wezel G."/>
            <person name="Klenk H.-P."/>
            <person name="Kalinowski J."/>
            <person name="Zotchev S.B."/>
        </authorList>
    </citation>
    <scope>NUCLEOTIDE SEQUENCE [LARGE SCALE GENOMIC DNA]</scope>
    <source>
        <strain evidence="2 3">DSM 45943</strain>
    </source>
</reference>
<proteinExistence type="predicted"/>
<accession>A0A221W8W4</accession>
<evidence type="ECO:0000313" key="2">
    <source>
        <dbReference type="EMBL" id="ASO22368.1"/>
    </source>
</evidence>
<dbReference type="EMBL" id="CP022521">
    <property type="protein sequence ID" value="ASO22368.1"/>
    <property type="molecule type" value="Genomic_DNA"/>
</dbReference>
<evidence type="ECO:0000256" key="1">
    <source>
        <dbReference type="SAM" id="MobiDB-lite"/>
    </source>
</evidence>
<dbReference type="AlphaFoldDB" id="A0A221W8W4"/>
<name>A0A221W8W4_9PSEU</name>
<sequence>MAVVPPRRPSRQDTRPVESRDSARSQLTKIGGVLPVGTTCTRSPR</sequence>